<dbReference type="OrthoDB" id="3189549at2"/>
<dbReference type="NCBIfam" id="TIGR02593">
    <property type="entry name" value="CRISPR_cas5"/>
    <property type="match status" value="1"/>
</dbReference>
<evidence type="ECO:0000313" key="2">
    <source>
        <dbReference type="EMBL" id="OYO17769.1"/>
    </source>
</evidence>
<organism evidence="2 3">
    <name type="scientific">Enemella evansiae</name>
    <dbReference type="NCBI Taxonomy" id="2016499"/>
    <lineage>
        <taxon>Bacteria</taxon>
        <taxon>Bacillati</taxon>
        <taxon>Actinomycetota</taxon>
        <taxon>Actinomycetes</taxon>
        <taxon>Propionibacteriales</taxon>
        <taxon>Propionibacteriaceae</taxon>
        <taxon>Enemella</taxon>
    </lineage>
</organism>
<keyword evidence="3" id="KW-1185">Reference proteome</keyword>
<evidence type="ECO:0000313" key="3">
    <source>
        <dbReference type="Proteomes" id="UP000215896"/>
    </source>
</evidence>
<reference evidence="2 3" key="1">
    <citation type="submission" date="2017-07" db="EMBL/GenBank/DDBJ databases">
        <title>Draft whole genome sequences of clinical Proprionibacteriaceae strains.</title>
        <authorList>
            <person name="Bernier A.-M."/>
            <person name="Bernard K."/>
            <person name="Domingo M.-C."/>
        </authorList>
    </citation>
    <scope>NUCLEOTIDE SEQUENCE [LARGE SCALE GENOMIC DNA]</scope>
    <source>
        <strain evidence="2 3">NML 030167</strain>
    </source>
</reference>
<dbReference type="EMBL" id="NMVO01000001">
    <property type="protein sequence ID" value="OYO17769.1"/>
    <property type="molecule type" value="Genomic_DNA"/>
</dbReference>
<dbReference type="NCBIfam" id="TIGR01868">
    <property type="entry name" value="casD_Cas5e"/>
    <property type="match status" value="1"/>
</dbReference>
<dbReference type="Proteomes" id="UP000215896">
    <property type="component" value="Unassembled WGS sequence"/>
</dbReference>
<comment type="caution">
    <text evidence="2">The sequence shown here is derived from an EMBL/GenBank/DDBJ whole genome shotgun (WGS) entry which is preliminary data.</text>
</comment>
<dbReference type="InterPro" id="IPR013422">
    <property type="entry name" value="CRISPR-assoc_prot_Cas5_N"/>
</dbReference>
<dbReference type="GO" id="GO:0003723">
    <property type="term" value="F:RNA binding"/>
    <property type="evidence" value="ECO:0007669"/>
    <property type="project" value="InterPro"/>
</dbReference>
<accession>A0A255GPN1</accession>
<name>A0A255GPN1_9ACTN</name>
<dbReference type="AlphaFoldDB" id="A0A255GPN1"/>
<keyword evidence="1" id="KW-0051">Antiviral defense</keyword>
<dbReference type="GO" id="GO:0043571">
    <property type="term" value="P:maintenance of CRISPR repeat elements"/>
    <property type="evidence" value="ECO:0007669"/>
    <property type="project" value="InterPro"/>
</dbReference>
<dbReference type="Pfam" id="PF09704">
    <property type="entry name" value="Cas_Cas5d"/>
    <property type="match status" value="1"/>
</dbReference>
<evidence type="ECO:0000256" key="1">
    <source>
        <dbReference type="ARBA" id="ARBA00023118"/>
    </source>
</evidence>
<dbReference type="Gene3D" id="3.30.70.2660">
    <property type="match status" value="1"/>
</dbReference>
<proteinExistence type="predicted"/>
<gene>
    <name evidence="2" type="primary">cas5e</name>
    <name evidence="2" type="ORF">CGZ94_02510</name>
</gene>
<dbReference type="InterPro" id="IPR010147">
    <property type="entry name" value="CRISPR-assoc_prot_CasD"/>
</dbReference>
<dbReference type="InterPro" id="IPR021124">
    <property type="entry name" value="CRISPR-assoc_prot_Cas5"/>
</dbReference>
<dbReference type="GO" id="GO:0051607">
    <property type="term" value="P:defense response to virus"/>
    <property type="evidence" value="ECO:0007669"/>
    <property type="project" value="UniProtKB-KW"/>
</dbReference>
<sequence>MSVLMLRLAGPLQSWGDGSRFQYRNSRRAPTKSGVLGLLAAAQGRRRTDSIEDLLNLRFGVRVDQPGVVMTDYQTAHTRGPDKAPVVSYRQYLADAAFVAGVEAEPTVVETLAAAVRRPRFPLFLGRRSCPLSGRLFLGVRDGDLESGLADEGWVAAEWHRRRQPRRVDLPFYFDSPQGRESVRDNPVSFSPARRQYEWRTVANSHVTKENPDGRPDRDGDGLVDWLGGLEDG</sequence>
<dbReference type="CDD" id="cd09645">
    <property type="entry name" value="Cas5_I-E"/>
    <property type="match status" value="1"/>
</dbReference>
<protein>
    <submittedName>
        <fullName evidence="2">Type I-E CRISPR-associated protein Cas5/CasD</fullName>
    </submittedName>
</protein>